<keyword evidence="2" id="KW-1185">Reference proteome</keyword>
<comment type="caution">
    <text evidence="1">The sequence shown here is derived from an EMBL/GenBank/DDBJ whole genome shotgun (WGS) entry which is preliminary data.</text>
</comment>
<proteinExistence type="predicted"/>
<dbReference type="RefSeq" id="WP_039397163.1">
    <property type="nucleotide sequence ID" value="NZ_JTDK01000006.1"/>
</dbReference>
<reference evidence="1 2" key="1">
    <citation type="submission" date="2014-11" db="EMBL/GenBank/DDBJ databases">
        <title>Genome sequence of Microbacterium mangrovi MUSC 115(T).</title>
        <authorList>
            <person name="Lee L.-H."/>
        </authorList>
    </citation>
    <scope>NUCLEOTIDE SEQUENCE [LARGE SCALE GENOMIC DNA]</scope>
    <source>
        <strain evidence="1 2">MUSC 115</strain>
    </source>
</reference>
<dbReference type="InterPro" id="IPR054221">
    <property type="entry name" value="DUF6941"/>
</dbReference>
<dbReference type="EMBL" id="JTDK01000006">
    <property type="protein sequence ID" value="KHK98547.1"/>
    <property type="molecule type" value="Genomic_DNA"/>
</dbReference>
<dbReference type="AlphaFoldDB" id="A0A0B2AAE4"/>
<organism evidence="1 2">
    <name type="scientific">Microbacterium mangrovi</name>
    <dbReference type="NCBI Taxonomy" id="1348253"/>
    <lineage>
        <taxon>Bacteria</taxon>
        <taxon>Bacillati</taxon>
        <taxon>Actinomycetota</taxon>
        <taxon>Actinomycetes</taxon>
        <taxon>Micrococcales</taxon>
        <taxon>Microbacteriaceae</taxon>
        <taxon>Microbacterium</taxon>
    </lineage>
</organism>
<evidence type="ECO:0000313" key="1">
    <source>
        <dbReference type="EMBL" id="KHK98547.1"/>
    </source>
</evidence>
<gene>
    <name evidence="1" type="ORF">LK09_06110</name>
</gene>
<dbReference type="Pfam" id="PF22091">
    <property type="entry name" value="DUF6941"/>
    <property type="match status" value="1"/>
</dbReference>
<dbReference type="Proteomes" id="UP000031030">
    <property type="component" value="Unassembled WGS sequence"/>
</dbReference>
<evidence type="ECO:0000313" key="2">
    <source>
        <dbReference type="Proteomes" id="UP000031030"/>
    </source>
</evidence>
<protein>
    <submittedName>
        <fullName evidence="1">Uncharacterized protein</fullName>
    </submittedName>
</protein>
<accession>A0A0B2AAE4</accession>
<sequence>MRLLMATLADFATVREGLLTVVSAGLTQFFQAEYPAEVGFMLAGMLDIEPVAGGDIKVPFSVVLSDADGEEIWRGSSTIAGRFNDTVDLSMPSYVPITVVVRALIPREGQYLVTLTVAGLDPTVLPIRAVKVPAPETASDESPNLG</sequence>
<name>A0A0B2AAE4_9MICO</name>